<evidence type="ECO:0000313" key="2">
    <source>
        <dbReference type="Proteomes" id="UP000030008"/>
    </source>
</evidence>
<dbReference type="RefSeq" id="WP_044906225.1">
    <property type="nucleotide sequence ID" value="NZ_JQIF01000065.1"/>
</dbReference>
<reference evidence="1 2" key="1">
    <citation type="submission" date="2014-08" db="EMBL/GenBank/DDBJ databases">
        <title>Clostridium innocuum, an unnegligible vancomycin-resistant pathogen causing extra-intestinal infections.</title>
        <authorList>
            <person name="Feng Y."/>
            <person name="Chiu C.-H."/>
        </authorList>
    </citation>
    <scope>NUCLEOTIDE SEQUENCE [LARGE SCALE GENOMIC DNA]</scope>
    <source>
        <strain evidence="1 2">AN88</strain>
    </source>
</reference>
<name>A0A099I3E6_CLOIN</name>
<comment type="caution">
    <text evidence="1">The sequence shown here is derived from an EMBL/GenBank/DDBJ whole genome shotgun (WGS) entry which is preliminary data.</text>
</comment>
<organism evidence="1 2">
    <name type="scientific">Clostridium innocuum</name>
    <dbReference type="NCBI Taxonomy" id="1522"/>
    <lineage>
        <taxon>Bacteria</taxon>
        <taxon>Bacillati</taxon>
        <taxon>Bacillota</taxon>
        <taxon>Clostridia</taxon>
        <taxon>Eubacteriales</taxon>
        <taxon>Clostridiaceae</taxon>
        <taxon>Clostridium</taxon>
    </lineage>
</organism>
<accession>A0A099I3E6</accession>
<evidence type="ECO:0000313" key="1">
    <source>
        <dbReference type="EMBL" id="KGJ52479.1"/>
    </source>
</evidence>
<gene>
    <name evidence="1" type="ORF">CIAN88_14610</name>
</gene>
<protein>
    <submittedName>
        <fullName evidence="1">Uncharacterized protein</fullName>
    </submittedName>
</protein>
<dbReference type="EMBL" id="JQIF01000065">
    <property type="protein sequence ID" value="KGJ52479.1"/>
    <property type="molecule type" value="Genomic_DNA"/>
</dbReference>
<dbReference type="AlphaFoldDB" id="A0A099I3E6"/>
<dbReference type="Proteomes" id="UP000030008">
    <property type="component" value="Unassembled WGS sequence"/>
</dbReference>
<sequence length="171" mass="19935">MFKEKKMIKAMKWLFSLYSIDDFDGYDEEAYGEDFGLCLPEVVLALRNNAQIVHEYEVDGSIEFAFKYKGKELFGQRAIKICSEMEVGASSNQTDVSYHTELWLLEDMSFAITHCIEMSHDDGIVYESRYRTFVQKVKGREDLFFAPEKLIDTLEELCVPIWESEATIYEL</sequence>
<proteinExistence type="predicted"/>